<dbReference type="Proteomes" id="UP001064632">
    <property type="component" value="Chromosome"/>
</dbReference>
<organism evidence="2 3">
    <name type="scientific">Tahibacter amnicola</name>
    <dbReference type="NCBI Taxonomy" id="2976241"/>
    <lineage>
        <taxon>Bacteria</taxon>
        <taxon>Pseudomonadati</taxon>
        <taxon>Pseudomonadota</taxon>
        <taxon>Gammaproteobacteria</taxon>
        <taxon>Lysobacterales</taxon>
        <taxon>Rhodanobacteraceae</taxon>
        <taxon>Tahibacter</taxon>
    </lineage>
</organism>
<dbReference type="EMBL" id="CP104694">
    <property type="protein sequence ID" value="UXI66925.1"/>
    <property type="molecule type" value="Genomic_DNA"/>
</dbReference>
<keyword evidence="1" id="KW-0732">Signal</keyword>
<gene>
    <name evidence="2" type="ORF">N4264_19525</name>
</gene>
<dbReference type="RefSeq" id="WP_261693905.1">
    <property type="nucleotide sequence ID" value="NZ_CP104694.1"/>
</dbReference>
<proteinExistence type="predicted"/>
<evidence type="ECO:0000256" key="1">
    <source>
        <dbReference type="SAM" id="SignalP"/>
    </source>
</evidence>
<accession>A0ABY6BEZ6</accession>
<keyword evidence="3" id="KW-1185">Reference proteome</keyword>
<evidence type="ECO:0000313" key="2">
    <source>
        <dbReference type="EMBL" id="UXI66925.1"/>
    </source>
</evidence>
<name>A0ABY6BEZ6_9GAMM</name>
<reference evidence="2" key="1">
    <citation type="submission" date="2022-09" db="EMBL/GenBank/DDBJ databases">
        <title>Tahibacter sp. nov., isolated from a fresh water.</title>
        <authorList>
            <person name="Baek J.H."/>
            <person name="Lee J.K."/>
            <person name="Kim J.M."/>
            <person name="Jeon C.O."/>
        </authorList>
    </citation>
    <scope>NUCLEOTIDE SEQUENCE</scope>
    <source>
        <strain evidence="2">W38</strain>
    </source>
</reference>
<evidence type="ECO:0000313" key="3">
    <source>
        <dbReference type="Proteomes" id="UP001064632"/>
    </source>
</evidence>
<feature type="signal peptide" evidence="1">
    <location>
        <begin position="1"/>
        <end position="30"/>
    </location>
</feature>
<protein>
    <submittedName>
        <fullName evidence="2">Uncharacterized protein</fullName>
    </submittedName>
</protein>
<sequence length="586" mass="63436">MFTLNTGIGRARTLAAGILACLSASSVAHAAESAVDPELLSPSGDFGAAGLGRGDAQFGNGVLTLVASDRFAGAIEHLYYNGTEFIDAFDHGRGLQMAVSLDPGPECLMPTEAGSDFDGTGPTSSSVLNSYQVGPASWATSTSPAYWLTRARPLPYPWQYCTDKIVSPEIFRKEIQVGVPGYPQVIRYMAHMQLAADYPLAYAELPTIYLQENFTRHFRMDPGTGETWEYQKIHSYPTHPDHPAEEHANTVLIFSDANGLNAIAMWSPYESRGGDFQYRGHMFDFSGHHGGSPAENTSKLTVTRSWGGNEPALIESETYIAVGTLDKVRCMVKGLYAASPTNVSRAWPDVARRVGDPLPPVGTCGAVTDISTFDQSNPDVETPFTKQLAISSDGRTMIERVYDNGWKPWRSFPTSAAIGLEAIRSFSQGPDTGLKPKQFFVTRDGKTIRSRTYVNGAWGPQVDTSVASLGIPNLQRIRSFDQTGPDPAIGNKIKQMLLADDGNTIYYRYSTPGSTVWTPWTTGYASGLGLPSAPPIKSISQGKTPNGEAKFDVLSGDGRMLYTRVYTNGVWGAWKTVAVGALGMSE</sequence>
<feature type="chain" id="PRO_5046407875" evidence="1">
    <location>
        <begin position="31"/>
        <end position="586"/>
    </location>
</feature>